<dbReference type="PANTHER" id="PTHR13748:SF62">
    <property type="entry name" value="COBW DOMAIN-CONTAINING PROTEIN"/>
    <property type="match status" value="1"/>
</dbReference>
<protein>
    <submittedName>
        <fullName evidence="7">GTP-binding protein</fullName>
    </submittedName>
</protein>
<dbReference type="GO" id="GO:0016787">
    <property type="term" value="F:hydrolase activity"/>
    <property type="evidence" value="ECO:0007669"/>
    <property type="project" value="UniProtKB-KW"/>
</dbReference>
<dbReference type="OrthoDB" id="9808822at2"/>
<dbReference type="Gene3D" id="3.40.50.300">
    <property type="entry name" value="P-loop containing nucleotide triphosphate hydrolases"/>
    <property type="match status" value="1"/>
</dbReference>
<dbReference type="InterPro" id="IPR027417">
    <property type="entry name" value="P-loop_NTPase"/>
</dbReference>
<evidence type="ECO:0000259" key="6">
    <source>
        <dbReference type="SMART" id="SM00833"/>
    </source>
</evidence>
<dbReference type="InterPro" id="IPR036627">
    <property type="entry name" value="CobW-likC_sf"/>
</dbReference>
<dbReference type="Proteomes" id="UP000295328">
    <property type="component" value="Unassembled WGS sequence"/>
</dbReference>
<dbReference type="GO" id="GO:0005737">
    <property type="term" value="C:cytoplasm"/>
    <property type="evidence" value="ECO:0007669"/>
    <property type="project" value="TreeGrafter"/>
</dbReference>
<dbReference type="Gene3D" id="3.30.1220.10">
    <property type="entry name" value="CobW-like, C-terminal domain"/>
    <property type="match status" value="1"/>
</dbReference>
<proteinExistence type="inferred from homology"/>
<dbReference type="GO" id="GO:0000166">
    <property type="term" value="F:nucleotide binding"/>
    <property type="evidence" value="ECO:0007669"/>
    <property type="project" value="UniProtKB-KW"/>
</dbReference>
<keyword evidence="3" id="KW-0143">Chaperone</keyword>
<dbReference type="SUPFAM" id="SSF52540">
    <property type="entry name" value="P-loop containing nucleoside triphosphate hydrolases"/>
    <property type="match status" value="1"/>
</dbReference>
<feature type="domain" description="CobW C-terminal" evidence="6">
    <location>
        <begin position="234"/>
        <end position="320"/>
    </location>
</feature>
<dbReference type="InterPro" id="IPR011629">
    <property type="entry name" value="CobW-like_C"/>
</dbReference>
<keyword evidence="8" id="KW-1185">Reference proteome</keyword>
<reference evidence="7 8" key="1">
    <citation type="submission" date="2019-01" db="EMBL/GenBank/DDBJ databases">
        <title>Draft genome sequences of the type strains of six Macrococcus species.</title>
        <authorList>
            <person name="Mazhar S."/>
            <person name="Altermann E."/>
            <person name="Hill C."/>
            <person name="Mcauliffe O."/>
        </authorList>
    </citation>
    <scope>NUCLEOTIDE SEQUENCE [LARGE SCALE GENOMIC DNA]</scope>
    <source>
        <strain evidence="7 8">CCM4809</strain>
    </source>
</reference>
<dbReference type="PANTHER" id="PTHR13748">
    <property type="entry name" value="COBW-RELATED"/>
    <property type="match status" value="1"/>
</dbReference>
<dbReference type="Pfam" id="PF02492">
    <property type="entry name" value="cobW"/>
    <property type="match status" value="1"/>
</dbReference>
<name>A0A4V3BE08_9STAP</name>
<keyword evidence="1" id="KW-0547">Nucleotide-binding</keyword>
<sequence>MGSVELCYILNRNITIYRGVHLDIIILGGFLGSGKTTLLQQLLQYQQSQGLKTYVLMNEFGQYSVDHLLVDDDVPLKKLLNGCICCDLKVDVEIQLHQLYLLHQPDCIIIESSGVAHPVEILDACLSPVLAPFTTIKALIGVIDGTLIQRFSILTADIKQLLIEQIKYCSTLLINKSDQLGDELEKVISDVRQIASTNQIIETQYCQLDDINVLFKNSVSSDYETTSRRSHSGIKSISCKLGRPLDAEQFAEWLEQLPSSIFRIKGILSFTEKPDTLYLVQYTNGTIETREIPIKIPPYLVIIGEQMDKESIKDEIEHMQ</sequence>
<evidence type="ECO:0000256" key="4">
    <source>
        <dbReference type="ARBA" id="ARBA00034320"/>
    </source>
</evidence>
<dbReference type="SUPFAM" id="SSF90002">
    <property type="entry name" value="Hypothetical protein YjiA, C-terminal domain"/>
    <property type="match status" value="1"/>
</dbReference>
<dbReference type="InterPro" id="IPR003495">
    <property type="entry name" value="CobW/HypB/UreG_nucleotide-bd"/>
</dbReference>
<dbReference type="AlphaFoldDB" id="A0A4V3BE08"/>
<evidence type="ECO:0000313" key="7">
    <source>
        <dbReference type="EMBL" id="TDM01794.1"/>
    </source>
</evidence>
<dbReference type="SMART" id="SM00833">
    <property type="entry name" value="CobW_C"/>
    <property type="match status" value="1"/>
</dbReference>
<evidence type="ECO:0000256" key="3">
    <source>
        <dbReference type="ARBA" id="ARBA00023186"/>
    </source>
</evidence>
<evidence type="ECO:0000256" key="1">
    <source>
        <dbReference type="ARBA" id="ARBA00022741"/>
    </source>
</evidence>
<comment type="similarity">
    <text evidence="4">Belongs to the SIMIBI class G3E GTPase family. ZNG1 subfamily.</text>
</comment>
<evidence type="ECO:0000313" key="8">
    <source>
        <dbReference type="Proteomes" id="UP000295328"/>
    </source>
</evidence>
<organism evidence="7 8">
    <name type="scientific">Macrococcus hajekii</name>
    <dbReference type="NCBI Taxonomy" id="198482"/>
    <lineage>
        <taxon>Bacteria</taxon>
        <taxon>Bacillati</taxon>
        <taxon>Bacillota</taxon>
        <taxon>Bacilli</taxon>
        <taxon>Bacillales</taxon>
        <taxon>Staphylococcaceae</taxon>
        <taxon>Macrococcus</taxon>
    </lineage>
</organism>
<gene>
    <name evidence="7" type="ORF">ERX37_06185</name>
</gene>
<comment type="catalytic activity">
    <reaction evidence="5">
        <text>GTP + H2O = GDP + phosphate + H(+)</text>
        <dbReference type="Rhea" id="RHEA:19669"/>
        <dbReference type="ChEBI" id="CHEBI:15377"/>
        <dbReference type="ChEBI" id="CHEBI:15378"/>
        <dbReference type="ChEBI" id="CHEBI:37565"/>
        <dbReference type="ChEBI" id="CHEBI:43474"/>
        <dbReference type="ChEBI" id="CHEBI:58189"/>
    </reaction>
    <physiologicalReaction direction="left-to-right" evidence="5">
        <dbReference type="Rhea" id="RHEA:19670"/>
    </physiologicalReaction>
</comment>
<dbReference type="Pfam" id="PF07683">
    <property type="entry name" value="CobW_C"/>
    <property type="match status" value="1"/>
</dbReference>
<dbReference type="InterPro" id="IPR051316">
    <property type="entry name" value="Zinc-reg_GTPase_activator"/>
</dbReference>
<comment type="caution">
    <text evidence="7">The sequence shown here is derived from an EMBL/GenBank/DDBJ whole genome shotgun (WGS) entry which is preliminary data.</text>
</comment>
<keyword evidence="2" id="KW-0378">Hydrolase</keyword>
<evidence type="ECO:0000256" key="5">
    <source>
        <dbReference type="ARBA" id="ARBA00049117"/>
    </source>
</evidence>
<dbReference type="EMBL" id="SCWE01000002">
    <property type="protein sequence ID" value="TDM01794.1"/>
    <property type="molecule type" value="Genomic_DNA"/>
</dbReference>
<accession>A0A4V3BE08</accession>
<evidence type="ECO:0000256" key="2">
    <source>
        <dbReference type="ARBA" id="ARBA00022801"/>
    </source>
</evidence>